<reference evidence="2 3" key="1">
    <citation type="submission" date="2014-06" db="EMBL/GenBank/DDBJ databases">
        <title>Evolutionary Origins and Diversification of the Mycorrhizal Mutualists.</title>
        <authorList>
            <consortium name="DOE Joint Genome Institute"/>
            <consortium name="Mycorrhizal Genomics Consortium"/>
            <person name="Kohler A."/>
            <person name="Kuo A."/>
            <person name="Nagy L.G."/>
            <person name="Floudas D."/>
            <person name="Copeland A."/>
            <person name="Barry K.W."/>
            <person name="Cichocki N."/>
            <person name="Veneault-Fourrey C."/>
            <person name="LaButti K."/>
            <person name="Lindquist E.A."/>
            <person name="Lipzen A."/>
            <person name="Lundell T."/>
            <person name="Morin E."/>
            <person name="Murat C."/>
            <person name="Riley R."/>
            <person name="Ohm R."/>
            <person name="Sun H."/>
            <person name="Tunlid A."/>
            <person name="Henrissat B."/>
            <person name="Grigoriev I.V."/>
            <person name="Hibbett D.S."/>
            <person name="Martin F."/>
        </authorList>
    </citation>
    <scope>NUCLEOTIDE SEQUENCE [LARGE SCALE GENOMIC DNA]</scope>
    <source>
        <strain evidence="2 3">SS14</strain>
    </source>
</reference>
<dbReference type="PROSITE" id="PS50181">
    <property type="entry name" value="FBOX"/>
    <property type="match status" value="1"/>
</dbReference>
<dbReference type="SUPFAM" id="SSF81383">
    <property type="entry name" value="F-box domain"/>
    <property type="match status" value="1"/>
</dbReference>
<evidence type="ECO:0000259" key="1">
    <source>
        <dbReference type="PROSITE" id="PS50181"/>
    </source>
</evidence>
<evidence type="ECO:0000313" key="3">
    <source>
        <dbReference type="Proteomes" id="UP000054279"/>
    </source>
</evidence>
<evidence type="ECO:0000313" key="2">
    <source>
        <dbReference type="EMBL" id="KIJ24467.1"/>
    </source>
</evidence>
<dbReference type="CDD" id="cd09917">
    <property type="entry name" value="F-box_SF"/>
    <property type="match status" value="1"/>
</dbReference>
<organism evidence="2 3">
    <name type="scientific">Sphaerobolus stellatus (strain SS14)</name>
    <dbReference type="NCBI Taxonomy" id="990650"/>
    <lineage>
        <taxon>Eukaryota</taxon>
        <taxon>Fungi</taxon>
        <taxon>Dikarya</taxon>
        <taxon>Basidiomycota</taxon>
        <taxon>Agaricomycotina</taxon>
        <taxon>Agaricomycetes</taxon>
        <taxon>Phallomycetidae</taxon>
        <taxon>Geastrales</taxon>
        <taxon>Sphaerobolaceae</taxon>
        <taxon>Sphaerobolus</taxon>
    </lineage>
</organism>
<keyword evidence="3" id="KW-1185">Reference proteome</keyword>
<proteinExistence type="predicted"/>
<feature type="domain" description="F-box" evidence="1">
    <location>
        <begin position="10"/>
        <end position="58"/>
    </location>
</feature>
<name>A0A0C9U5V3_SPHS4</name>
<dbReference type="InterPro" id="IPR001810">
    <property type="entry name" value="F-box_dom"/>
</dbReference>
<accession>A0A0C9U5V3</accession>
<protein>
    <recommendedName>
        <fullName evidence="1">F-box domain-containing protein</fullName>
    </recommendedName>
</protein>
<sequence length="160" mass="18138">MSICKEQYSTSLFLSLPPEIIEPIAADIDSPADLLNLVLTCRTLHDIIVPFHLHFRKLSLNISKTPLTLWYGIIVKPRLASCFRTVHVAHNKPDEQGDFYPSILVREGEAYLARTGTFPKYVMSFAMQFHGLPALSSLTIWHGSGSLHPKYCGRYRRRAP</sequence>
<dbReference type="HOGENOM" id="CLU_1653248_0_0_1"/>
<gene>
    <name evidence="2" type="ORF">M422DRAFT_274734</name>
</gene>
<dbReference type="InterPro" id="IPR036047">
    <property type="entry name" value="F-box-like_dom_sf"/>
</dbReference>
<dbReference type="EMBL" id="KN837486">
    <property type="protein sequence ID" value="KIJ24467.1"/>
    <property type="molecule type" value="Genomic_DNA"/>
</dbReference>
<dbReference type="Proteomes" id="UP000054279">
    <property type="component" value="Unassembled WGS sequence"/>
</dbReference>
<dbReference type="AlphaFoldDB" id="A0A0C9U5V3"/>